<keyword evidence="3" id="KW-1185">Reference proteome</keyword>
<dbReference type="KEGG" id="bgoe:IFJ75_01490"/>
<gene>
    <name evidence="2" type="ORF">IFJ75_01490</name>
</gene>
<name>A0A975C0K7_9CAUL</name>
<reference evidence="2" key="1">
    <citation type="submission" date="2020-09" db="EMBL/GenBank/DDBJ databases">
        <title>Brevundimonas sp. LVF2 isolated from a puddle in Goettingen, Germany.</title>
        <authorList>
            <person name="Friedrich I."/>
            <person name="Klassen A."/>
            <person name="Hannes N."/>
            <person name="Schneider D."/>
            <person name="Hertel R."/>
            <person name="Daniel R."/>
        </authorList>
    </citation>
    <scope>NUCLEOTIDE SEQUENCE</scope>
    <source>
        <strain evidence="2">LVF2</strain>
    </source>
</reference>
<organism evidence="2 3">
    <name type="scientific">Brevundimonas goettingensis</name>
    <dbReference type="NCBI Taxonomy" id="2774190"/>
    <lineage>
        <taxon>Bacteria</taxon>
        <taxon>Pseudomonadati</taxon>
        <taxon>Pseudomonadota</taxon>
        <taxon>Alphaproteobacteria</taxon>
        <taxon>Caulobacterales</taxon>
        <taxon>Caulobacteraceae</taxon>
        <taxon>Brevundimonas</taxon>
    </lineage>
</organism>
<dbReference type="EMBL" id="CP062222">
    <property type="protein sequence ID" value="QTC91638.1"/>
    <property type="molecule type" value="Genomic_DNA"/>
</dbReference>
<dbReference type="PROSITE" id="PS51257">
    <property type="entry name" value="PROKAR_LIPOPROTEIN"/>
    <property type="match status" value="1"/>
</dbReference>
<evidence type="ECO:0000313" key="2">
    <source>
        <dbReference type="EMBL" id="QTC91638.1"/>
    </source>
</evidence>
<evidence type="ECO:0000256" key="1">
    <source>
        <dbReference type="SAM" id="SignalP"/>
    </source>
</evidence>
<accession>A0A975C0K7</accession>
<evidence type="ECO:0008006" key="4">
    <source>
        <dbReference type="Google" id="ProtNLM"/>
    </source>
</evidence>
<evidence type="ECO:0000313" key="3">
    <source>
        <dbReference type="Proteomes" id="UP000663918"/>
    </source>
</evidence>
<proteinExistence type="predicted"/>
<keyword evidence="1" id="KW-0732">Signal</keyword>
<sequence length="227" mass="23717">MRFAFSLAAIFAATAAAGCATMPPPPPATLAFGGANCAATPDLTQALSLTPDKERSLWTVTTQVGSATPCVRRDGRESSYLVYAIPEDAGDKTLTVGGYLEPLRIFSPRVEVLDGHGETSRSFRPDEFMYRGPNYSVLFRPRPGERYVLVTTEDARVGQKYDSIVIGVTTTSTGAVAGSALAAGLVGGGTVSSGTDVGLSRTFSYEGAAQVIVHDNDTKEEAAAPAS</sequence>
<dbReference type="Proteomes" id="UP000663918">
    <property type="component" value="Chromosome"/>
</dbReference>
<dbReference type="RefSeq" id="WP_207870816.1">
    <property type="nucleotide sequence ID" value="NZ_CP062222.1"/>
</dbReference>
<feature type="signal peptide" evidence="1">
    <location>
        <begin position="1"/>
        <end position="17"/>
    </location>
</feature>
<protein>
    <recommendedName>
        <fullName evidence="4">Lipoprotein</fullName>
    </recommendedName>
</protein>
<dbReference type="AlphaFoldDB" id="A0A975C0K7"/>
<feature type="chain" id="PRO_5037294453" description="Lipoprotein" evidence="1">
    <location>
        <begin position="18"/>
        <end position="227"/>
    </location>
</feature>